<organism evidence="1 2">
    <name type="scientific">Dichomitus squalens</name>
    <dbReference type="NCBI Taxonomy" id="114155"/>
    <lineage>
        <taxon>Eukaryota</taxon>
        <taxon>Fungi</taxon>
        <taxon>Dikarya</taxon>
        <taxon>Basidiomycota</taxon>
        <taxon>Agaricomycotina</taxon>
        <taxon>Agaricomycetes</taxon>
        <taxon>Polyporales</taxon>
        <taxon>Polyporaceae</taxon>
        <taxon>Dichomitus</taxon>
    </lineage>
</organism>
<dbReference type="AlphaFoldDB" id="A0A4Q9PV28"/>
<proteinExistence type="predicted"/>
<keyword evidence="2" id="KW-1185">Reference proteome</keyword>
<dbReference type="EMBL" id="ML145126">
    <property type="protein sequence ID" value="TBU58306.1"/>
    <property type="molecule type" value="Genomic_DNA"/>
</dbReference>
<protein>
    <submittedName>
        <fullName evidence="1">Uncharacterized protein</fullName>
    </submittedName>
</protein>
<evidence type="ECO:0000313" key="2">
    <source>
        <dbReference type="Proteomes" id="UP000292082"/>
    </source>
</evidence>
<evidence type="ECO:0000313" key="1">
    <source>
        <dbReference type="EMBL" id="TBU58306.1"/>
    </source>
</evidence>
<name>A0A4Q9PV28_9APHY</name>
<sequence>MFGCFLWHNEHATAASSRSFRLRRREICTHRAVDDWSLPASCGSSSEAASRASNFFQCAIPASGVIDASGSLRWRRPRRLQLAHHPCCCGVDRLMRGPRCFELGLRSRALPSAQLTYLLGGMQSAPTGARTRERHSRCSLHLVQRDAGRTTGCELAVVSLGRAGADGSLESSLSLSLDARSPPIASSGPQQFHRVARSHGRFAEGQLSNSARATYISIYTARPTHPRCAFGDIDALPIERAHFDAVMSVAIVALPAARPHMILIRVQWHFKLSDESDLRTLSSRTNSL</sequence>
<reference evidence="1 2" key="1">
    <citation type="submission" date="2019-01" db="EMBL/GenBank/DDBJ databases">
        <title>Draft genome sequences of three monokaryotic isolates of the white-rot basidiomycete fungus Dichomitus squalens.</title>
        <authorList>
            <consortium name="DOE Joint Genome Institute"/>
            <person name="Lopez S.C."/>
            <person name="Andreopoulos B."/>
            <person name="Pangilinan J."/>
            <person name="Lipzen A."/>
            <person name="Riley R."/>
            <person name="Ahrendt S."/>
            <person name="Ng V."/>
            <person name="Barry K."/>
            <person name="Daum C."/>
            <person name="Grigoriev I.V."/>
            <person name="Hilden K.S."/>
            <person name="Makela M.R."/>
            <person name="de Vries R.P."/>
        </authorList>
    </citation>
    <scope>NUCLEOTIDE SEQUENCE [LARGE SCALE GENOMIC DNA]</scope>
    <source>
        <strain evidence="1 2">CBS 464.89</strain>
    </source>
</reference>
<accession>A0A4Q9PV28</accession>
<dbReference type="Proteomes" id="UP000292082">
    <property type="component" value="Unassembled WGS sequence"/>
</dbReference>
<gene>
    <name evidence="1" type="ORF">BD310DRAFT_927421</name>
</gene>